<keyword evidence="9" id="KW-1133">Transmembrane helix</keyword>
<dbReference type="Pfam" id="PF02518">
    <property type="entry name" value="HATPase_c"/>
    <property type="match status" value="1"/>
</dbReference>
<sequence length="471" mass="52059">MIRKNRTPRVWSLFSTTALTLIASVSFILVFALSAVTWFAMVPMAKRSADDLAALIVLSAQTWVELPKDAQPLLAAELKDQHGIEIEEIQTLSRQHGTVLPYVRFLHDAVVRRLNACPPNTKDPATGECVYMGILPNNAGYWLELPMADDVLRFEFSPDRVGYRIPFTLGIILIGGIVLTLILALFLTRRLTRPVSQLAEQVSRGLPDAPLPLTGPQETRVLIDAVNRRSAEVARLLENRTVLLAGISHDLRTPLTRLSLGLALTQDDIEPALQAQMQADIEQMNRLIAEVLHIARGVSQDSSEPIPLYPWLTRFAAEWEQRDTGIALMVDEATKMLEIDVATDSLQRILDNLVENAHRYGRPPIILRSVQTEDAQILCVEDEGQGLTVAEIGRLREPFARKDEARSGVTGYGLGLSLAQALAQAQGWTLDLYAPGEHPYTPDGLMPKGLVACLRLPRAVAPVRPLSPRNI</sequence>
<dbReference type="Pfam" id="PF00512">
    <property type="entry name" value="HisKA"/>
    <property type="match status" value="1"/>
</dbReference>
<dbReference type="AlphaFoldDB" id="D0KWS4"/>
<dbReference type="eggNOG" id="COG2205">
    <property type="taxonomic scope" value="Bacteria"/>
</dbReference>
<dbReference type="CDD" id="cd00082">
    <property type="entry name" value="HisKA"/>
    <property type="match status" value="1"/>
</dbReference>
<dbReference type="STRING" id="555778.Hneap_0208"/>
<dbReference type="Gene3D" id="6.10.340.10">
    <property type="match status" value="1"/>
</dbReference>
<dbReference type="GO" id="GO:0005886">
    <property type="term" value="C:plasma membrane"/>
    <property type="evidence" value="ECO:0007669"/>
    <property type="project" value="UniProtKB-SubCell"/>
</dbReference>
<dbReference type="RefSeq" id="WP_012823107.1">
    <property type="nucleotide sequence ID" value="NC_013422.1"/>
</dbReference>
<dbReference type="HOGENOM" id="CLU_000445_89_27_6"/>
<dbReference type="InterPro" id="IPR036097">
    <property type="entry name" value="HisK_dim/P_sf"/>
</dbReference>
<name>D0KWS4_HALNC</name>
<evidence type="ECO:0000256" key="1">
    <source>
        <dbReference type="ARBA" id="ARBA00000085"/>
    </source>
</evidence>
<dbReference type="SMART" id="SM00387">
    <property type="entry name" value="HATPase_c"/>
    <property type="match status" value="1"/>
</dbReference>
<dbReference type="InterPro" id="IPR036890">
    <property type="entry name" value="HATPase_C_sf"/>
</dbReference>
<accession>D0KWS4</accession>
<comment type="catalytic activity">
    <reaction evidence="1">
        <text>ATP + protein L-histidine = ADP + protein N-phospho-L-histidine.</text>
        <dbReference type="EC" id="2.7.13.3"/>
    </reaction>
</comment>
<organism evidence="11 12">
    <name type="scientific">Halothiobacillus neapolitanus (strain ATCC 23641 / DSM 15147 / CIP 104769 / NCIMB 8539 / c2)</name>
    <name type="common">Thiobacillus neapolitanus</name>
    <dbReference type="NCBI Taxonomy" id="555778"/>
    <lineage>
        <taxon>Bacteria</taxon>
        <taxon>Pseudomonadati</taxon>
        <taxon>Pseudomonadota</taxon>
        <taxon>Gammaproteobacteria</taxon>
        <taxon>Chromatiales</taxon>
        <taxon>Halothiobacillaceae</taxon>
        <taxon>Halothiobacillus</taxon>
    </lineage>
</organism>
<dbReference type="GO" id="GO:0005524">
    <property type="term" value="F:ATP binding"/>
    <property type="evidence" value="ECO:0007669"/>
    <property type="project" value="UniProtKB-KW"/>
</dbReference>
<dbReference type="EMBL" id="CP001801">
    <property type="protein sequence ID" value="ACX95071.1"/>
    <property type="molecule type" value="Genomic_DNA"/>
</dbReference>
<dbReference type="InterPro" id="IPR050980">
    <property type="entry name" value="2C_sensor_his_kinase"/>
</dbReference>
<evidence type="ECO:0000259" key="10">
    <source>
        <dbReference type="PROSITE" id="PS50109"/>
    </source>
</evidence>
<dbReference type="PROSITE" id="PS50109">
    <property type="entry name" value="HIS_KIN"/>
    <property type="match status" value="1"/>
</dbReference>
<dbReference type="OrthoDB" id="9809567at2"/>
<evidence type="ECO:0000256" key="4">
    <source>
        <dbReference type="ARBA" id="ARBA00022475"/>
    </source>
</evidence>
<keyword evidence="9" id="KW-0472">Membrane</keyword>
<dbReference type="GO" id="GO:0000155">
    <property type="term" value="F:phosphorelay sensor kinase activity"/>
    <property type="evidence" value="ECO:0007669"/>
    <property type="project" value="InterPro"/>
</dbReference>
<evidence type="ECO:0000256" key="8">
    <source>
        <dbReference type="ARBA" id="ARBA00022840"/>
    </source>
</evidence>
<evidence type="ECO:0000313" key="11">
    <source>
        <dbReference type="EMBL" id="ACX95071.1"/>
    </source>
</evidence>
<feature type="transmembrane region" description="Helical" evidence="9">
    <location>
        <begin position="12"/>
        <end position="41"/>
    </location>
</feature>
<reference evidence="11 12" key="1">
    <citation type="submission" date="2009-10" db="EMBL/GenBank/DDBJ databases">
        <title>Complete sequence of Halothiobacillus neapolitanus c2.</title>
        <authorList>
            <consortium name="US DOE Joint Genome Institute"/>
            <person name="Lucas S."/>
            <person name="Copeland A."/>
            <person name="Lapidus A."/>
            <person name="Glavina del Rio T."/>
            <person name="Tice H."/>
            <person name="Bruce D."/>
            <person name="Goodwin L."/>
            <person name="Pitluck S."/>
            <person name="Davenport K."/>
            <person name="Brettin T."/>
            <person name="Detter J.C."/>
            <person name="Han C."/>
            <person name="Tapia R."/>
            <person name="Larimer F."/>
            <person name="Land M."/>
            <person name="Hauser L."/>
            <person name="Kyrpides N."/>
            <person name="Mikhailova N."/>
            <person name="Kerfeld C."/>
            <person name="Cannon G."/>
            <person name="Heinhort S."/>
        </authorList>
    </citation>
    <scope>NUCLEOTIDE SEQUENCE [LARGE SCALE GENOMIC DNA]</scope>
    <source>
        <strain evidence="12">ATCC 23641 / c2</strain>
    </source>
</reference>
<evidence type="ECO:0000313" key="12">
    <source>
        <dbReference type="Proteomes" id="UP000009102"/>
    </source>
</evidence>
<dbReference type="SUPFAM" id="SSF55874">
    <property type="entry name" value="ATPase domain of HSP90 chaperone/DNA topoisomerase II/histidine kinase"/>
    <property type="match status" value="1"/>
</dbReference>
<gene>
    <name evidence="11" type="ordered locus">Hneap_0208</name>
</gene>
<keyword evidence="7 11" id="KW-0418">Kinase</keyword>
<dbReference type="Gene3D" id="3.30.565.10">
    <property type="entry name" value="Histidine kinase-like ATPase, C-terminal domain"/>
    <property type="match status" value="1"/>
</dbReference>
<evidence type="ECO:0000256" key="9">
    <source>
        <dbReference type="SAM" id="Phobius"/>
    </source>
</evidence>
<evidence type="ECO:0000256" key="3">
    <source>
        <dbReference type="ARBA" id="ARBA00012438"/>
    </source>
</evidence>
<keyword evidence="4" id="KW-1003">Cell membrane</keyword>
<keyword evidence="6" id="KW-0547">Nucleotide-binding</keyword>
<keyword evidence="5" id="KW-0808">Transferase</keyword>
<dbReference type="Gene3D" id="1.10.287.130">
    <property type="match status" value="1"/>
</dbReference>
<evidence type="ECO:0000256" key="2">
    <source>
        <dbReference type="ARBA" id="ARBA00004651"/>
    </source>
</evidence>
<feature type="domain" description="Histidine kinase" evidence="10">
    <location>
        <begin position="246"/>
        <end position="460"/>
    </location>
</feature>
<dbReference type="EC" id="2.7.13.3" evidence="3"/>
<keyword evidence="8" id="KW-0067">ATP-binding</keyword>
<evidence type="ECO:0000256" key="5">
    <source>
        <dbReference type="ARBA" id="ARBA00022679"/>
    </source>
</evidence>
<dbReference type="InterPro" id="IPR003594">
    <property type="entry name" value="HATPase_dom"/>
</dbReference>
<evidence type="ECO:0000256" key="6">
    <source>
        <dbReference type="ARBA" id="ARBA00022741"/>
    </source>
</evidence>
<dbReference type="InterPro" id="IPR005467">
    <property type="entry name" value="His_kinase_dom"/>
</dbReference>
<feature type="transmembrane region" description="Helical" evidence="9">
    <location>
        <begin position="165"/>
        <end position="187"/>
    </location>
</feature>
<dbReference type="PANTHER" id="PTHR44936:SF10">
    <property type="entry name" value="SENSOR PROTEIN RSTB"/>
    <property type="match status" value="1"/>
</dbReference>
<dbReference type="Proteomes" id="UP000009102">
    <property type="component" value="Chromosome"/>
</dbReference>
<dbReference type="KEGG" id="hna:Hneap_0208"/>
<protein>
    <recommendedName>
        <fullName evidence="3">histidine kinase</fullName>
        <ecNumber evidence="3">2.7.13.3</ecNumber>
    </recommendedName>
</protein>
<evidence type="ECO:0000256" key="7">
    <source>
        <dbReference type="ARBA" id="ARBA00022777"/>
    </source>
</evidence>
<dbReference type="PANTHER" id="PTHR44936">
    <property type="entry name" value="SENSOR PROTEIN CREC"/>
    <property type="match status" value="1"/>
</dbReference>
<keyword evidence="12" id="KW-1185">Reference proteome</keyword>
<dbReference type="SMART" id="SM00388">
    <property type="entry name" value="HisKA"/>
    <property type="match status" value="1"/>
</dbReference>
<dbReference type="InterPro" id="IPR003661">
    <property type="entry name" value="HisK_dim/P_dom"/>
</dbReference>
<dbReference type="SUPFAM" id="SSF47384">
    <property type="entry name" value="Homodimeric domain of signal transducing histidine kinase"/>
    <property type="match status" value="1"/>
</dbReference>
<keyword evidence="9" id="KW-0812">Transmembrane</keyword>
<proteinExistence type="predicted"/>
<comment type="subcellular location">
    <subcellularLocation>
        <location evidence="2">Cell membrane</location>
        <topology evidence="2">Multi-pass membrane protein</topology>
    </subcellularLocation>
</comment>